<organism evidence="3 4">
    <name type="scientific">Clohesyomyces aquaticus</name>
    <dbReference type="NCBI Taxonomy" id="1231657"/>
    <lineage>
        <taxon>Eukaryota</taxon>
        <taxon>Fungi</taxon>
        <taxon>Dikarya</taxon>
        <taxon>Ascomycota</taxon>
        <taxon>Pezizomycotina</taxon>
        <taxon>Dothideomycetes</taxon>
        <taxon>Pleosporomycetidae</taxon>
        <taxon>Pleosporales</taxon>
        <taxon>Lindgomycetaceae</taxon>
        <taxon>Clohesyomyces</taxon>
    </lineage>
</organism>
<dbReference type="InterPro" id="IPR050300">
    <property type="entry name" value="GDXG_lipolytic_enzyme"/>
</dbReference>
<evidence type="ECO:0000313" key="4">
    <source>
        <dbReference type="Proteomes" id="UP000193144"/>
    </source>
</evidence>
<dbReference type="Pfam" id="PF07859">
    <property type="entry name" value="Abhydrolase_3"/>
    <property type="match status" value="1"/>
</dbReference>
<dbReference type="PANTHER" id="PTHR48081">
    <property type="entry name" value="AB HYDROLASE SUPERFAMILY PROTEIN C4A8.06C"/>
    <property type="match status" value="1"/>
</dbReference>
<dbReference type="SUPFAM" id="SSF53474">
    <property type="entry name" value="alpha/beta-Hydrolases"/>
    <property type="match status" value="1"/>
</dbReference>
<evidence type="ECO:0000259" key="2">
    <source>
        <dbReference type="Pfam" id="PF07859"/>
    </source>
</evidence>
<dbReference type="Proteomes" id="UP000193144">
    <property type="component" value="Unassembled WGS sequence"/>
</dbReference>
<dbReference type="PANTHER" id="PTHR48081:SF8">
    <property type="entry name" value="ALPHA_BETA HYDROLASE FOLD-3 DOMAIN-CONTAINING PROTEIN-RELATED"/>
    <property type="match status" value="1"/>
</dbReference>
<sequence length="193" mass="20985">MTAMELMKDPAYKSPELAKLLEERGPVPSLDATTDIHALRETLRQRKLELPAAGGATASDIDETDHSIPTRDGTNITVRIRRGSKSNEGPFNGVAVNVDYRLAPEIKFPILVYDCFDAVRWTAAHAGVHRGDLTKGFIVAGISAGANMACTASHLARDEKLQPPLTGVYLSIPSLLSQASVPDRFKEEYLAQE</sequence>
<keyword evidence="1 3" id="KW-0378">Hydrolase</keyword>
<dbReference type="InterPro" id="IPR013094">
    <property type="entry name" value="AB_hydrolase_3"/>
</dbReference>
<evidence type="ECO:0000256" key="1">
    <source>
        <dbReference type="ARBA" id="ARBA00022801"/>
    </source>
</evidence>
<name>A0A1Y1YTI6_9PLEO</name>
<dbReference type="GO" id="GO:0016787">
    <property type="term" value="F:hydrolase activity"/>
    <property type="evidence" value="ECO:0007669"/>
    <property type="project" value="UniProtKB-KW"/>
</dbReference>
<dbReference type="EMBL" id="MCFA01000172">
    <property type="protein sequence ID" value="ORY01286.1"/>
    <property type="molecule type" value="Genomic_DNA"/>
</dbReference>
<gene>
    <name evidence="3" type="ORF">BCR34DRAFT_606003</name>
</gene>
<protein>
    <submittedName>
        <fullName evidence="3">Alpha/Beta hydrolase protein</fullName>
    </submittedName>
</protein>
<dbReference type="STRING" id="1231657.A0A1Y1YTI6"/>
<proteinExistence type="predicted"/>
<evidence type="ECO:0000313" key="3">
    <source>
        <dbReference type="EMBL" id="ORY01286.1"/>
    </source>
</evidence>
<dbReference type="Gene3D" id="3.40.50.1820">
    <property type="entry name" value="alpha/beta hydrolase"/>
    <property type="match status" value="1"/>
</dbReference>
<keyword evidence="4" id="KW-1185">Reference proteome</keyword>
<accession>A0A1Y1YTI6</accession>
<feature type="domain" description="Alpha/beta hydrolase fold-3" evidence="2">
    <location>
        <begin position="92"/>
        <end position="179"/>
    </location>
</feature>
<dbReference type="AlphaFoldDB" id="A0A1Y1YTI6"/>
<dbReference type="OrthoDB" id="408631at2759"/>
<comment type="caution">
    <text evidence="3">The sequence shown here is derived from an EMBL/GenBank/DDBJ whole genome shotgun (WGS) entry which is preliminary data.</text>
</comment>
<dbReference type="InterPro" id="IPR029058">
    <property type="entry name" value="AB_hydrolase_fold"/>
</dbReference>
<reference evidence="3 4" key="1">
    <citation type="submission" date="2016-07" db="EMBL/GenBank/DDBJ databases">
        <title>Pervasive Adenine N6-methylation of Active Genes in Fungi.</title>
        <authorList>
            <consortium name="DOE Joint Genome Institute"/>
            <person name="Mondo S.J."/>
            <person name="Dannebaum R.O."/>
            <person name="Kuo R.C."/>
            <person name="Labutti K."/>
            <person name="Haridas S."/>
            <person name="Kuo A."/>
            <person name="Salamov A."/>
            <person name="Ahrendt S.R."/>
            <person name="Lipzen A."/>
            <person name="Sullivan W."/>
            <person name="Andreopoulos W.B."/>
            <person name="Clum A."/>
            <person name="Lindquist E."/>
            <person name="Daum C."/>
            <person name="Ramamoorthy G.K."/>
            <person name="Gryganskyi A."/>
            <person name="Culley D."/>
            <person name="Magnuson J.K."/>
            <person name="James T.Y."/>
            <person name="O'Malley M.A."/>
            <person name="Stajich J.E."/>
            <person name="Spatafora J.W."/>
            <person name="Visel A."/>
            <person name="Grigoriev I.V."/>
        </authorList>
    </citation>
    <scope>NUCLEOTIDE SEQUENCE [LARGE SCALE GENOMIC DNA]</scope>
    <source>
        <strain evidence="3 4">CBS 115471</strain>
    </source>
</reference>